<dbReference type="NCBIfam" id="TIGR00959">
    <property type="entry name" value="ffh"/>
    <property type="match status" value="1"/>
</dbReference>
<sequence length="504" mass="53743">MFDGLSGRLGDVLDKLRRRGSLSEADVDAAMREVRVALLEADVALAVVKQFVAQVKEQAIGQEVIRSVTPGQMVVKLVHDALVDMLSGEGGVEAEPDPMSLGIDIAHTPPVPILMVGLQGSGKTTTSAKIALRITKRERKKVLMASLDVYRPAAQRQLAILGEQTGVDTLEVVMGQKPVEIARRAMQAARVGGYDVVILDTAGRLHIDEVLMTEVAEVRALVNPHEVLLVTDAMTGQDAVNVAQEFNEKVGVTGIVLTRVDGDSRGGAALSMRAVTGVPIKLMGMGEKMDALEAFHAQRIAGRILGMGDVVALVEKAAETIEMDQAERVAKRMMEGKFDLEDMLAQIRQIKKMGDMKGLLGMMPGISKMQRQMAESKIDDNMMKRQEAIILSMTIKERRNPDLVKASRKKRIADGSGSNVPEVNKLLKQHQQMAVVMKKMKKMGGKKGLMGLLGGMGGGGEGDAPDLSALGGAGGGLPPGFPGLGGPRGGLPPGFPGRFSGKKK</sequence>
<dbReference type="GO" id="GO:0005886">
    <property type="term" value="C:plasma membrane"/>
    <property type="evidence" value="ECO:0007669"/>
    <property type="project" value="UniProtKB-SubCell"/>
</dbReference>
<dbReference type="GO" id="GO:0008312">
    <property type="term" value="F:7S RNA binding"/>
    <property type="evidence" value="ECO:0007669"/>
    <property type="project" value="InterPro"/>
</dbReference>
<dbReference type="eggNOG" id="COG0541">
    <property type="taxonomic scope" value="Bacteria"/>
</dbReference>
<dbReference type="InterPro" id="IPR004780">
    <property type="entry name" value="SRP"/>
</dbReference>
<evidence type="ECO:0000256" key="7">
    <source>
        <dbReference type="ARBA" id="ARBA00023135"/>
    </source>
</evidence>
<dbReference type="InterPro" id="IPR027417">
    <property type="entry name" value="P-loop_NTPase"/>
</dbReference>
<dbReference type="EC" id="3.6.5.4" evidence="10"/>
<dbReference type="InterPro" id="IPR003593">
    <property type="entry name" value="AAA+_ATPase"/>
</dbReference>
<dbReference type="PATRIC" id="fig|269796.9.peg.1248"/>
<keyword evidence="10" id="KW-0963">Cytoplasm</keyword>
<comment type="similarity">
    <text evidence="2 10">Belongs to the GTP-binding SRP family. SRP54 subfamily.</text>
</comment>
<dbReference type="Pfam" id="PF02881">
    <property type="entry name" value="SRP54_N"/>
    <property type="match status" value="1"/>
</dbReference>
<protein>
    <recommendedName>
        <fullName evidence="10">Signal recognition particle protein</fullName>
        <ecNumber evidence="10">3.6.5.4</ecNumber>
    </recommendedName>
    <alternativeName>
        <fullName evidence="10">Fifty-four homolog</fullName>
    </alternativeName>
</protein>
<feature type="region of interest" description="Disordered" evidence="11">
    <location>
        <begin position="463"/>
        <end position="504"/>
    </location>
</feature>
<dbReference type="CDD" id="cd18539">
    <property type="entry name" value="SRP_G"/>
    <property type="match status" value="1"/>
</dbReference>
<evidence type="ECO:0000313" key="14">
    <source>
        <dbReference type="Proteomes" id="UP000001929"/>
    </source>
</evidence>
<keyword evidence="7 10" id="KW-0733">Signal recognition particle</keyword>
<dbReference type="InterPro" id="IPR036891">
    <property type="entry name" value="Signal_recog_part_SRP54_M_sf"/>
</dbReference>
<comment type="function">
    <text evidence="10">Involved in targeting and insertion of nascent membrane proteins into the cytoplasmic membrane. Binds to the hydrophobic signal sequence of the ribosome-nascent chain (RNC) as it emerges from the ribosomes. The SRP-RNC complex is then targeted to the cytoplasmic membrane where it interacts with the SRP receptor FtsY. Interaction with FtsY leads to the transfer of the RNC complex to the Sec translocase for insertion into the membrane, the hydrolysis of GTP by both Ffh and FtsY, and the dissociation of the SRP-FtsY complex into the individual components.</text>
</comment>
<gene>
    <name evidence="10" type="primary">ffh</name>
    <name evidence="13" type="ordered locus">Rru_A1184</name>
</gene>
<dbReference type="HOGENOM" id="CLU_009301_6_0_5"/>
<dbReference type="STRING" id="269796.Rru_A1184"/>
<organism evidence="13 14">
    <name type="scientific">Rhodospirillum rubrum (strain ATCC 11170 / ATH 1.1.1 / DSM 467 / LMG 4362 / NCIMB 8255 / S1)</name>
    <dbReference type="NCBI Taxonomy" id="269796"/>
    <lineage>
        <taxon>Bacteria</taxon>
        <taxon>Pseudomonadati</taxon>
        <taxon>Pseudomonadota</taxon>
        <taxon>Alphaproteobacteria</taxon>
        <taxon>Rhodospirillales</taxon>
        <taxon>Rhodospirillaceae</taxon>
        <taxon>Rhodospirillum</taxon>
    </lineage>
</organism>
<dbReference type="GO" id="GO:0005525">
    <property type="term" value="F:GTP binding"/>
    <property type="evidence" value="ECO:0007669"/>
    <property type="project" value="UniProtKB-UniRule"/>
</dbReference>
<keyword evidence="3 10" id="KW-0547">Nucleotide-binding</keyword>
<evidence type="ECO:0000259" key="12">
    <source>
        <dbReference type="PROSITE" id="PS00300"/>
    </source>
</evidence>
<comment type="subunit">
    <text evidence="10">Part of the signal recognition particle protein translocation system, which is composed of SRP and FtsY. SRP is a ribonucleoprotein composed of Ffh and a 4.5S RNA molecule.</text>
</comment>
<dbReference type="InterPro" id="IPR022941">
    <property type="entry name" value="SRP54"/>
</dbReference>
<feature type="compositionally biased region" description="Gly residues" evidence="11">
    <location>
        <begin position="471"/>
        <end position="492"/>
    </location>
</feature>
<name>Q2RV60_RHORT</name>
<dbReference type="GO" id="GO:0003924">
    <property type="term" value="F:GTPase activity"/>
    <property type="evidence" value="ECO:0007669"/>
    <property type="project" value="UniProtKB-UniRule"/>
</dbReference>
<feature type="binding site" evidence="10">
    <location>
        <begin position="258"/>
        <end position="261"/>
    </location>
    <ligand>
        <name>GTP</name>
        <dbReference type="ChEBI" id="CHEBI:37565"/>
    </ligand>
</feature>
<comment type="catalytic activity">
    <reaction evidence="9 10">
        <text>GTP + H2O = GDP + phosphate + H(+)</text>
        <dbReference type="Rhea" id="RHEA:19669"/>
        <dbReference type="ChEBI" id="CHEBI:15377"/>
        <dbReference type="ChEBI" id="CHEBI:15378"/>
        <dbReference type="ChEBI" id="CHEBI:37565"/>
        <dbReference type="ChEBI" id="CHEBI:43474"/>
        <dbReference type="ChEBI" id="CHEBI:58189"/>
        <dbReference type="EC" id="3.6.5.4"/>
    </reaction>
</comment>
<keyword evidence="8 10" id="KW-0687">Ribonucleoprotein</keyword>
<dbReference type="SMART" id="SM00382">
    <property type="entry name" value="AAA"/>
    <property type="match status" value="1"/>
</dbReference>
<evidence type="ECO:0000256" key="11">
    <source>
        <dbReference type="SAM" id="MobiDB-lite"/>
    </source>
</evidence>
<dbReference type="AlphaFoldDB" id="Q2RV60"/>
<evidence type="ECO:0000256" key="6">
    <source>
        <dbReference type="ARBA" id="ARBA00023134"/>
    </source>
</evidence>
<dbReference type="Gene3D" id="1.10.260.30">
    <property type="entry name" value="Signal recognition particle, SRP54 subunit, M-domain"/>
    <property type="match status" value="1"/>
</dbReference>
<proteinExistence type="inferred from homology"/>
<dbReference type="PROSITE" id="PS00300">
    <property type="entry name" value="SRP54"/>
    <property type="match status" value="1"/>
</dbReference>
<dbReference type="Proteomes" id="UP000001929">
    <property type="component" value="Chromosome"/>
</dbReference>
<dbReference type="SUPFAM" id="SSF47446">
    <property type="entry name" value="Signal peptide-binding domain"/>
    <property type="match status" value="1"/>
</dbReference>
<dbReference type="PANTHER" id="PTHR11564">
    <property type="entry name" value="SIGNAL RECOGNITION PARTICLE 54K PROTEIN SRP54"/>
    <property type="match status" value="1"/>
</dbReference>
<keyword evidence="6 10" id="KW-0342">GTP-binding</keyword>
<dbReference type="SMART" id="SM00962">
    <property type="entry name" value="SRP54"/>
    <property type="match status" value="1"/>
</dbReference>
<dbReference type="KEGG" id="rru:Rru_A1184"/>
<dbReference type="SMART" id="SM00963">
    <property type="entry name" value="SRP54_N"/>
    <property type="match status" value="1"/>
</dbReference>
<dbReference type="SUPFAM" id="SSF52540">
    <property type="entry name" value="P-loop containing nucleoside triphosphate hydrolases"/>
    <property type="match status" value="1"/>
</dbReference>
<dbReference type="EMBL" id="CP000230">
    <property type="protein sequence ID" value="ABC21985.1"/>
    <property type="molecule type" value="Genomic_DNA"/>
</dbReference>
<evidence type="ECO:0000256" key="10">
    <source>
        <dbReference type="HAMAP-Rule" id="MF_00306"/>
    </source>
</evidence>
<dbReference type="RefSeq" id="WP_011388939.1">
    <property type="nucleotide sequence ID" value="NC_007643.1"/>
</dbReference>
<dbReference type="InterPro" id="IPR000897">
    <property type="entry name" value="SRP54_GTPase_dom"/>
</dbReference>
<dbReference type="InterPro" id="IPR042101">
    <property type="entry name" value="SRP54_N_sf"/>
</dbReference>
<dbReference type="Pfam" id="PF00448">
    <property type="entry name" value="SRP54"/>
    <property type="match status" value="1"/>
</dbReference>
<dbReference type="GO" id="GO:0048500">
    <property type="term" value="C:signal recognition particle"/>
    <property type="evidence" value="ECO:0007669"/>
    <property type="project" value="UniProtKB-UniRule"/>
</dbReference>
<dbReference type="EnsemblBacteria" id="ABC21985">
    <property type="protein sequence ID" value="ABC21985"/>
    <property type="gene ID" value="Rru_A1184"/>
</dbReference>
<comment type="subcellular location">
    <subcellularLocation>
        <location evidence="1">Cell inner membrane</location>
        <topology evidence="1">Peripheral membrane protein</topology>
        <orientation evidence="1">Cytoplasmic side</orientation>
    </subcellularLocation>
    <subcellularLocation>
        <location evidence="10">Cytoplasm</location>
    </subcellularLocation>
    <text evidence="10">The SRP-RNC complex is targeted to the cytoplasmic membrane.</text>
</comment>
<dbReference type="Pfam" id="PF02978">
    <property type="entry name" value="SRP_SPB"/>
    <property type="match status" value="1"/>
</dbReference>
<evidence type="ECO:0000256" key="8">
    <source>
        <dbReference type="ARBA" id="ARBA00023274"/>
    </source>
</evidence>
<dbReference type="InterPro" id="IPR004125">
    <property type="entry name" value="Signal_recog_particle_SRP54_M"/>
</dbReference>
<keyword evidence="5 10" id="KW-0694">RNA-binding</keyword>
<evidence type="ECO:0000256" key="9">
    <source>
        <dbReference type="ARBA" id="ARBA00048027"/>
    </source>
</evidence>
<keyword evidence="4 10" id="KW-0378">Hydrolase</keyword>
<feature type="binding site" evidence="10">
    <location>
        <begin position="117"/>
        <end position="124"/>
    </location>
    <ligand>
        <name>GTP</name>
        <dbReference type="ChEBI" id="CHEBI:37565"/>
    </ligand>
</feature>
<dbReference type="Gene3D" id="1.20.120.140">
    <property type="entry name" value="Signal recognition particle SRP54, nucleotide-binding domain"/>
    <property type="match status" value="1"/>
</dbReference>
<dbReference type="HAMAP" id="MF_00306">
    <property type="entry name" value="SRP54"/>
    <property type="match status" value="1"/>
</dbReference>
<feature type="binding site" evidence="10">
    <location>
        <begin position="200"/>
        <end position="204"/>
    </location>
    <ligand>
        <name>GTP</name>
        <dbReference type="ChEBI" id="CHEBI:37565"/>
    </ligand>
</feature>
<dbReference type="PANTHER" id="PTHR11564:SF5">
    <property type="entry name" value="SIGNAL RECOGNITION PARTICLE SUBUNIT SRP54"/>
    <property type="match status" value="1"/>
</dbReference>
<dbReference type="PhylomeDB" id="Q2RV60"/>
<dbReference type="InterPro" id="IPR013822">
    <property type="entry name" value="Signal_recog_particl_SRP54_hlx"/>
</dbReference>
<evidence type="ECO:0000256" key="3">
    <source>
        <dbReference type="ARBA" id="ARBA00022741"/>
    </source>
</evidence>
<evidence type="ECO:0000256" key="1">
    <source>
        <dbReference type="ARBA" id="ARBA00004515"/>
    </source>
</evidence>
<keyword evidence="14" id="KW-1185">Reference proteome</keyword>
<evidence type="ECO:0000313" key="13">
    <source>
        <dbReference type="EMBL" id="ABC21985.1"/>
    </source>
</evidence>
<evidence type="ECO:0000256" key="4">
    <source>
        <dbReference type="ARBA" id="ARBA00022801"/>
    </source>
</evidence>
<accession>Q2RV60</accession>
<dbReference type="Gene3D" id="3.40.50.300">
    <property type="entry name" value="P-loop containing nucleotide triphosphate hydrolases"/>
    <property type="match status" value="1"/>
</dbReference>
<evidence type="ECO:0000256" key="5">
    <source>
        <dbReference type="ARBA" id="ARBA00022884"/>
    </source>
</evidence>
<dbReference type="GO" id="GO:0006614">
    <property type="term" value="P:SRP-dependent cotranslational protein targeting to membrane"/>
    <property type="evidence" value="ECO:0007669"/>
    <property type="project" value="InterPro"/>
</dbReference>
<reference evidence="13 14" key="1">
    <citation type="journal article" date="2011" name="Stand. Genomic Sci.">
        <title>Complete genome sequence of Rhodospirillum rubrum type strain (S1).</title>
        <authorList>
            <person name="Munk A.C."/>
            <person name="Copeland A."/>
            <person name="Lucas S."/>
            <person name="Lapidus A."/>
            <person name="Del Rio T.G."/>
            <person name="Barry K."/>
            <person name="Detter J.C."/>
            <person name="Hammon N."/>
            <person name="Israni S."/>
            <person name="Pitluck S."/>
            <person name="Brettin T."/>
            <person name="Bruce D."/>
            <person name="Han C."/>
            <person name="Tapia R."/>
            <person name="Gilna P."/>
            <person name="Schmutz J."/>
            <person name="Larimer F."/>
            <person name="Land M."/>
            <person name="Kyrpides N.C."/>
            <person name="Mavromatis K."/>
            <person name="Richardson P."/>
            <person name="Rohde M."/>
            <person name="Goker M."/>
            <person name="Klenk H.P."/>
            <person name="Zhang Y."/>
            <person name="Roberts G.P."/>
            <person name="Reslewic S."/>
            <person name="Schwartz D.C."/>
        </authorList>
    </citation>
    <scope>NUCLEOTIDE SEQUENCE [LARGE SCALE GENOMIC DNA]</scope>
    <source>
        <strain evidence="14">ATCC 11170 / ATH 1.1.1 / DSM 467 / LMG 4362 / NCIMB 8255 / S1</strain>
    </source>
</reference>
<evidence type="ECO:0000256" key="2">
    <source>
        <dbReference type="ARBA" id="ARBA00005450"/>
    </source>
</evidence>
<comment type="domain">
    <text evidence="10">Composed of three domains: the N-terminal N domain, which is responsible for interactions with the ribosome, the central G domain, which binds GTP, and the C-terminal M domain, which binds the RNA and the signal sequence of the RNC.</text>
</comment>
<feature type="domain" description="SRP54-type proteins GTP-binding" evidence="12">
    <location>
        <begin position="279"/>
        <end position="292"/>
    </location>
</feature>